<protein>
    <submittedName>
        <fullName evidence="2">Uncharacterized protein</fullName>
    </submittedName>
</protein>
<organism evidence="2 3">
    <name type="scientific">Panicum virgatum</name>
    <name type="common">Blackwell switchgrass</name>
    <dbReference type="NCBI Taxonomy" id="38727"/>
    <lineage>
        <taxon>Eukaryota</taxon>
        <taxon>Viridiplantae</taxon>
        <taxon>Streptophyta</taxon>
        <taxon>Embryophyta</taxon>
        <taxon>Tracheophyta</taxon>
        <taxon>Spermatophyta</taxon>
        <taxon>Magnoliopsida</taxon>
        <taxon>Liliopsida</taxon>
        <taxon>Poales</taxon>
        <taxon>Poaceae</taxon>
        <taxon>PACMAD clade</taxon>
        <taxon>Panicoideae</taxon>
        <taxon>Panicodae</taxon>
        <taxon>Paniceae</taxon>
        <taxon>Panicinae</taxon>
        <taxon>Panicum</taxon>
        <taxon>Panicum sect. Hiantes</taxon>
    </lineage>
</organism>
<evidence type="ECO:0000313" key="2">
    <source>
        <dbReference type="EMBL" id="KAG2617446.1"/>
    </source>
</evidence>
<evidence type="ECO:0000256" key="1">
    <source>
        <dbReference type="SAM" id="MobiDB-lite"/>
    </source>
</evidence>
<dbReference type="AlphaFoldDB" id="A0A8T0U8T7"/>
<name>A0A8T0U8T7_PANVG</name>
<gene>
    <name evidence="2" type="ORF">PVAP13_3NG181066</name>
</gene>
<evidence type="ECO:0000313" key="3">
    <source>
        <dbReference type="Proteomes" id="UP000823388"/>
    </source>
</evidence>
<dbReference type="EMBL" id="CM029042">
    <property type="protein sequence ID" value="KAG2617446.1"/>
    <property type="molecule type" value="Genomic_DNA"/>
</dbReference>
<comment type="caution">
    <text evidence="2">The sequence shown here is derived from an EMBL/GenBank/DDBJ whole genome shotgun (WGS) entry which is preliminary data.</text>
</comment>
<feature type="region of interest" description="Disordered" evidence="1">
    <location>
        <begin position="1"/>
        <end position="26"/>
    </location>
</feature>
<dbReference type="Proteomes" id="UP000823388">
    <property type="component" value="Chromosome 3N"/>
</dbReference>
<sequence>MVPGSSSFPPIDPYGAGSSSRYRPIHDLEYRQVGGTDDNEEIQHVDDLAQTEWVNTFFSATPTQEVVGPSQLEGAPPATQDYTQGEQTPVPEVVGPLARPSRRSH</sequence>
<proteinExistence type="predicted"/>
<keyword evidence="3" id="KW-1185">Reference proteome</keyword>
<feature type="region of interest" description="Disordered" evidence="1">
    <location>
        <begin position="66"/>
        <end position="105"/>
    </location>
</feature>
<accession>A0A8T0U8T7</accession>
<reference evidence="2" key="1">
    <citation type="submission" date="2020-05" db="EMBL/GenBank/DDBJ databases">
        <title>WGS assembly of Panicum virgatum.</title>
        <authorList>
            <person name="Lovell J.T."/>
            <person name="Jenkins J."/>
            <person name="Shu S."/>
            <person name="Juenger T.E."/>
            <person name="Schmutz J."/>
        </authorList>
    </citation>
    <scope>NUCLEOTIDE SEQUENCE</scope>
    <source>
        <strain evidence="2">AP13</strain>
    </source>
</reference>